<dbReference type="GO" id="GO:0046872">
    <property type="term" value="F:metal ion binding"/>
    <property type="evidence" value="ECO:0007669"/>
    <property type="project" value="UniProtKB-KW"/>
</dbReference>
<dbReference type="PANTHER" id="PTHR31302">
    <property type="entry name" value="TRANSMEMBRANE PROTEIN WITH METALLOPHOSPHOESTERASE DOMAIN-RELATED"/>
    <property type="match status" value="1"/>
</dbReference>
<dbReference type="Gene3D" id="3.60.21.10">
    <property type="match status" value="1"/>
</dbReference>
<organism evidence="4 5">
    <name type="scientific">Lacipirellula parvula</name>
    <dbReference type="NCBI Taxonomy" id="2650471"/>
    <lineage>
        <taxon>Bacteria</taxon>
        <taxon>Pseudomonadati</taxon>
        <taxon>Planctomycetota</taxon>
        <taxon>Planctomycetia</taxon>
        <taxon>Pirellulales</taxon>
        <taxon>Lacipirellulaceae</taxon>
        <taxon>Lacipirellula</taxon>
    </lineage>
</organism>
<dbReference type="GO" id="GO:0009245">
    <property type="term" value="P:lipid A biosynthetic process"/>
    <property type="evidence" value="ECO:0007669"/>
    <property type="project" value="TreeGrafter"/>
</dbReference>
<name>A0A5K7X7S3_9BACT</name>
<dbReference type="InterPro" id="IPR029052">
    <property type="entry name" value="Metallo-depent_PP-like"/>
</dbReference>
<evidence type="ECO:0000256" key="2">
    <source>
        <dbReference type="ARBA" id="ARBA00022801"/>
    </source>
</evidence>
<dbReference type="Proteomes" id="UP000326837">
    <property type="component" value="Chromosome"/>
</dbReference>
<keyword evidence="1" id="KW-0479">Metal-binding</keyword>
<accession>A0A5K7X7S3</accession>
<dbReference type="SUPFAM" id="SSF56300">
    <property type="entry name" value="Metallo-dependent phosphatases"/>
    <property type="match status" value="1"/>
</dbReference>
<keyword evidence="2" id="KW-0378">Hydrolase</keyword>
<dbReference type="InterPro" id="IPR004843">
    <property type="entry name" value="Calcineurin-like_PHP"/>
</dbReference>
<evidence type="ECO:0000256" key="1">
    <source>
        <dbReference type="ARBA" id="ARBA00022723"/>
    </source>
</evidence>
<evidence type="ECO:0000313" key="5">
    <source>
        <dbReference type="Proteomes" id="UP000326837"/>
    </source>
</evidence>
<keyword evidence="5" id="KW-1185">Reference proteome</keyword>
<dbReference type="KEGG" id="lpav:PLANPX_0125"/>
<proteinExistence type="predicted"/>
<dbReference type="CDD" id="cd07385">
    <property type="entry name" value="MPP_YkuE_C"/>
    <property type="match status" value="1"/>
</dbReference>
<dbReference type="EMBL" id="AP021861">
    <property type="protein sequence ID" value="BBO30513.1"/>
    <property type="molecule type" value="Genomic_DNA"/>
</dbReference>
<feature type="domain" description="Calcineurin-like phosphoesterase" evidence="3">
    <location>
        <begin position="40"/>
        <end position="206"/>
    </location>
</feature>
<dbReference type="InterPro" id="IPR051158">
    <property type="entry name" value="Metallophosphoesterase_sf"/>
</dbReference>
<dbReference type="GO" id="GO:0016020">
    <property type="term" value="C:membrane"/>
    <property type="evidence" value="ECO:0007669"/>
    <property type="project" value="GOC"/>
</dbReference>
<protein>
    <submittedName>
        <fullName evidence="4">Metallophosphoesterase</fullName>
    </submittedName>
</protein>
<dbReference type="AlphaFoldDB" id="A0A5K7X7S3"/>
<evidence type="ECO:0000313" key="4">
    <source>
        <dbReference type="EMBL" id="BBO30513.1"/>
    </source>
</evidence>
<dbReference type="GO" id="GO:0008758">
    <property type="term" value="F:UDP-2,3-diacylglucosamine hydrolase activity"/>
    <property type="evidence" value="ECO:0007669"/>
    <property type="project" value="TreeGrafter"/>
</dbReference>
<evidence type="ECO:0000259" key="3">
    <source>
        <dbReference type="Pfam" id="PF00149"/>
    </source>
</evidence>
<sequence>MGAVAAATMLYTWRVEPHWVEVVERPLPIAGLPPSMVGKRLVQVSDLHVGPVVDQDYIISSLERIAELRPDAIIVTGDFMTCHGDESVAQTLDAMRALPPAPWGRLAILGNHDYGSRWRQDYVADALCRGLEKMDVRVLRNEVAMVGDLQVAGVDEYWAGKHFQPERALRDLDTGRAALALCHNPDGVDQPQWDGFQGWILAGHTHGGQCKAPFLPPPITPVANKRYSAGEYDLAPGRWMYINRGLGYSFRVRFNARPEITAFTLQRA</sequence>
<gene>
    <name evidence="4" type="ORF">PLANPX_0125</name>
</gene>
<reference evidence="5" key="1">
    <citation type="submission" date="2019-10" db="EMBL/GenBank/DDBJ databases">
        <title>Lacipirellula parvula gen. nov., sp. nov., representing a lineage of planctomycetes widespread in freshwater anoxic habitats, and description of the family Lacipirellulaceae.</title>
        <authorList>
            <person name="Dedysh S.N."/>
            <person name="Kulichevskaya I.S."/>
            <person name="Beletsky A.V."/>
            <person name="Rakitin A.L."/>
            <person name="Mardanov A.V."/>
            <person name="Ivanova A.A."/>
            <person name="Saltykova V.X."/>
            <person name="Rijpstra W.I.C."/>
            <person name="Sinninghe Damste J.S."/>
            <person name="Ravin N.V."/>
        </authorList>
    </citation>
    <scope>NUCLEOTIDE SEQUENCE [LARGE SCALE GENOMIC DNA]</scope>
    <source>
        <strain evidence="5">PX69</strain>
    </source>
</reference>
<dbReference type="Pfam" id="PF00149">
    <property type="entry name" value="Metallophos"/>
    <property type="match status" value="1"/>
</dbReference>
<dbReference type="PANTHER" id="PTHR31302:SF31">
    <property type="entry name" value="PHOSPHODIESTERASE YAEI"/>
    <property type="match status" value="1"/>
</dbReference>